<evidence type="ECO:0000313" key="2">
    <source>
        <dbReference type="Proteomes" id="UP000233491"/>
    </source>
</evidence>
<comment type="caution">
    <text evidence="1">The sequence shown here is derived from an EMBL/GenBank/DDBJ whole genome shotgun (WGS) entry which is preliminary data.</text>
</comment>
<dbReference type="Proteomes" id="UP000233491">
    <property type="component" value="Unassembled WGS sequence"/>
</dbReference>
<dbReference type="AlphaFoldDB" id="A0A1I4WPV4"/>
<dbReference type="OrthoDB" id="9814421at2"/>
<organism evidence="1 2">
    <name type="scientific">Pleomorphomonas diazotrophica</name>
    <dbReference type="NCBI Taxonomy" id="1166257"/>
    <lineage>
        <taxon>Bacteria</taxon>
        <taxon>Pseudomonadati</taxon>
        <taxon>Pseudomonadota</taxon>
        <taxon>Alphaproteobacteria</taxon>
        <taxon>Hyphomicrobiales</taxon>
        <taxon>Pleomorphomonadaceae</taxon>
        <taxon>Pleomorphomonas</taxon>
    </lineage>
</organism>
<accession>A0A1I4WPV4</accession>
<dbReference type="InterPro" id="IPR011660">
    <property type="entry name" value="VapB-like"/>
</dbReference>
<evidence type="ECO:0000313" key="1">
    <source>
        <dbReference type="EMBL" id="PKR87193.1"/>
    </source>
</evidence>
<keyword evidence="2" id="KW-1185">Reference proteome</keyword>
<sequence>MGLNIRSEEVNRLATELAEKRKITKTEAVRLALANELARKGEEKSLWEKIAPIRASVAAAPKTGLPADKAFFDEINGDY</sequence>
<dbReference type="EMBL" id="PJNW01000024">
    <property type="protein sequence ID" value="PKR87193.1"/>
    <property type="molecule type" value="Genomic_DNA"/>
</dbReference>
<reference evidence="1 2" key="1">
    <citation type="submission" date="2017-12" db="EMBL/GenBank/DDBJ databases">
        <title>Anaerobic carbon monoxide metabolism by Pleomorphomonas carboxyditropha sp. nov., a new mesophilic hydrogenogenic carboxidotroph.</title>
        <authorList>
            <person name="Esquivel-Elizondo S."/>
            <person name="Krajmalnik-Brown R."/>
        </authorList>
    </citation>
    <scope>NUCLEOTIDE SEQUENCE [LARGE SCALE GENOMIC DNA]</scope>
    <source>
        <strain evidence="1 2">R5-392</strain>
    </source>
</reference>
<proteinExistence type="predicted"/>
<dbReference type="Pfam" id="PF07704">
    <property type="entry name" value="PSK_trans_fac"/>
    <property type="match status" value="1"/>
</dbReference>
<protein>
    <submittedName>
        <fullName evidence="1">Transcription factor</fullName>
    </submittedName>
</protein>
<gene>
    <name evidence="1" type="ORF">CXZ10_21035</name>
</gene>
<dbReference type="RefSeq" id="WP_101291339.1">
    <property type="nucleotide sequence ID" value="NZ_FOUQ01000019.1"/>
</dbReference>
<name>A0A1I4WPV4_9HYPH</name>